<dbReference type="Proteomes" id="UP000199651">
    <property type="component" value="Unassembled WGS sequence"/>
</dbReference>
<feature type="region of interest" description="Disordered" evidence="1">
    <location>
        <begin position="180"/>
        <end position="207"/>
    </location>
</feature>
<name>A0A1H0UEA4_9PSEU</name>
<proteinExistence type="predicted"/>
<keyword evidence="3" id="KW-1185">Reference proteome</keyword>
<reference evidence="3" key="1">
    <citation type="submission" date="2016-10" db="EMBL/GenBank/DDBJ databases">
        <authorList>
            <person name="Varghese N."/>
            <person name="Submissions S."/>
        </authorList>
    </citation>
    <scope>NUCLEOTIDE SEQUENCE [LARGE SCALE GENOMIC DNA]</scope>
    <source>
        <strain evidence="3">IBRC-M 10655</strain>
    </source>
</reference>
<organism evidence="2 3">
    <name type="scientific">Actinokineospora alba</name>
    <dbReference type="NCBI Taxonomy" id="504798"/>
    <lineage>
        <taxon>Bacteria</taxon>
        <taxon>Bacillati</taxon>
        <taxon>Actinomycetota</taxon>
        <taxon>Actinomycetes</taxon>
        <taxon>Pseudonocardiales</taxon>
        <taxon>Pseudonocardiaceae</taxon>
        <taxon>Actinokineospora</taxon>
    </lineage>
</organism>
<evidence type="ECO:0000313" key="2">
    <source>
        <dbReference type="EMBL" id="SDP64567.1"/>
    </source>
</evidence>
<dbReference type="OrthoDB" id="3627240at2"/>
<dbReference type="AlphaFoldDB" id="A0A1H0UEA4"/>
<sequence>MNKKITAAGLVLTISVSTSLVTDHIAQTRATAAQQSAAAHSDRQANIGRVLPRTPVTALRTFMSLVAQRIPESACAGLDTHAATQLATRYGEPDCAAAARRIRSQVDDINDWTEFTFAPGDQKIHADGTATMNGCAIRFPGHRIGKAPARDPGPRIGRLTLRQIGGGGYLITHIEPCPTGPAPTTPSGSSVPMTARPTAPAAPSSPAVPSMLPVYPPSVPAMVARRIADGSTYLCAYFTPAARAQFAHAARAADCETAVTELRTRVTDTRRYANPDSGTTTATPAAGGRVTVDGCALTWTILGQPHATPPGPRIGRLTLEHPPGDPNGYLIAGYAPCR</sequence>
<gene>
    <name evidence="2" type="ORF">SAMN05192558_111127</name>
</gene>
<evidence type="ECO:0000313" key="3">
    <source>
        <dbReference type="Proteomes" id="UP000199651"/>
    </source>
</evidence>
<accession>A0A1H0UEA4</accession>
<protein>
    <submittedName>
        <fullName evidence="2">Uncharacterized protein</fullName>
    </submittedName>
</protein>
<dbReference type="EMBL" id="FNJB01000011">
    <property type="protein sequence ID" value="SDP64567.1"/>
    <property type="molecule type" value="Genomic_DNA"/>
</dbReference>
<feature type="compositionally biased region" description="Low complexity" evidence="1">
    <location>
        <begin position="185"/>
        <end position="207"/>
    </location>
</feature>
<dbReference type="RefSeq" id="WP_091381716.1">
    <property type="nucleotide sequence ID" value="NZ_FNDV01000001.1"/>
</dbReference>
<evidence type="ECO:0000256" key="1">
    <source>
        <dbReference type="SAM" id="MobiDB-lite"/>
    </source>
</evidence>